<dbReference type="EMBL" id="MPKA01000021">
    <property type="protein sequence ID" value="OLU47931.1"/>
    <property type="molecule type" value="Genomic_DNA"/>
</dbReference>
<dbReference type="RefSeq" id="WP_076340333.1">
    <property type="nucleotide sequence ID" value="NZ_JBGNFS010000014.1"/>
</dbReference>
<proteinExistence type="predicted"/>
<dbReference type="STRING" id="1862672.BO225_00410"/>
<dbReference type="InterPro" id="IPR036412">
    <property type="entry name" value="HAD-like_sf"/>
</dbReference>
<evidence type="ECO:0008006" key="3">
    <source>
        <dbReference type="Google" id="ProtNLM"/>
    </source>
</evidence>
<sequence>MNAVIFLDIDGVLAPKERIQTYTMIEQLNKKLAYKKEDARIEALPNNLVNQIYHHFDAESCRMILKLCESFDAKIVLTSTWRLFFSLEQLKAILNIFDLGDMVIGCTDPDVPRYRMIQNYIEAHQINNYIVIDDLNMSRQFPSHFIAAQKRFDHGQYEKAVCLLQYQI</sequence>
<evidence type="ECO:0000313" key="1">
    <source>
        <dbReference type="EMBL" id="OLU47931.1"/>
    </source>
</evidence>
<protein>
    <recommendedName>
        <fullName evidence="3">Nucleotidase</fullName>
    </recommendedName>
</protein>
<dbReference type="AlphaFoldDB" id="A0A1U7NQL8"/>
<evidence type="ECO:0000313" key="2">
    <source>
        <dbReference type="Proteomes" id="UP000186705"/>
    </source>
</evidence>
<dbReference type="GeneID" id="78274418"/>
<dbReference type="OrthoDB" id="9808443at2"/>
<accession>A0A1U7NQL8</accession>
<dbReference type="Pfam" id="PF18143">
    <property type="entry name" value="HAD_SAK_2"/>
    <property type="match status" value="1"/>
</dbReference>
<dbReference type="Proteomes" id="UP000186705">
    <property type="component" value="Unassembled WGS sequence"/>
</dbReference>
<name>A0A1U7NQL8_9FIRM</name>
<comment type="caution">
    <text evidence="1">The sequence shown here is derived from an EMBL/GenBank/DDBJ whole genome shotgun (WGS) entry which is preliminary data.</text>
</comment>
<keyword evidence="2" id="KW-1185">Reference proteome</keyword>
<gene>
    <name evidence="1" type="ORF">BO225_00410</name>
</gene>
<organism evidence="1 2">
    <name type="scientific">Dubosiella newyorkensis</name>
    <dbReference type="NCBI Taxonomy" id="1862672"/>
    <lineage>
        <taxon>Bacteria</taxon>
        <taxon>Bacillati</taxon>
        <taxon>Bacillota</taxon>
        <taxon>Erysipelotrichia</taxon>
        <taxon>Erysipelotrichales</taxon>
        <taxon>Erysipelotrichaceae</taxon>
        <taxon>Dubosiella</taxon>
    </lineage>
</organism>
<reference evidence="1 2" key="1">
    <citation type="submission" date="2016-11" db="EMBL/GenBank/DDBJ databases">
        <title>Description of two novel members of the family Erysipelotrichaceae: Ileibacterium lipovorans gen. nov., sp. nov. and Dubosiella newyorkensis, gen. nov., sp. nov.</title>
        <authorList>
            <person name="Cox L.M."/>
            <person name="Sohn J."/>
            <person name="Tyrrell K.L."/>
            <person name="Citron D.M."/>
            <person name="Lawson P.A."/>
            <person name="Patel N.B."/>
            <person name="Iizumi T."/>
            <person name="Perez-Perez G.I."/>
            <person name="Goldstein E.J."/>
            <person name="Blaser M.J."/>
        </authorList>
    </citation>
    <scope>NUCLEOTIDE SEQUENCE [LARGE SCALE GENOMIC DNA]</scope>
    <source>
        <strain evidence="1 2">NYU-BL-A4</strain>
    </source>
</reference>
<dbReference type="SUPFAM" id="SSF56784">
    <property type="entry name" value="HAD-like"/>
    <property type="match status" value="1"/>
</dbReference>